<dbReference type="NCBIfam" id="TIGR02138">
    <property type="entry name" value="phosphate_pstC"/>
    <property type="match status" value="1"/>
</dbReference>
<organism evidence="12 13">
    <name type="scientific">Clostridium collagenovorans DSM 3089</name>
    <dbReference type="NCBI Taxonomy" id="1121306"/>
    <lineage>
        <taxon>Bacteria</taxon>
        <taxon>Bacillati</taxon>
        <taxon>Bacillota</taxon>
        <taxon>Clostridia</taxon>
        <taxon>Eubacteriales</taxon>
        <taxon>Clostridiaceae</taxon>
        <taxon>Clostridium</taxon>
    </lineage>
</organism>
<reference evidence="12 13" key="1">
    <citation type="submission" date="2016-11" db="EMBL/GenBank/DDBJ databases">
        <authorList>
            <person name="Jaros S."/>
            <person name="Januszkiewicz K."/>
            <person name="Wedrychowicz H."/>
        </authorList>
    </citation>
    <scope>NUCLEOTIDE SEQUENCE [LARGE SCALE GENOMIC DNA]</scope>
    <source>
        <strain evidence="12 13">DSM 3089</strain>
    </source>
</reference>
<keyword evidence="5 10" id="KW-0592">Phosphate transport</keyword>
<protein>
    <recommendedName>
        <fullName evidence="10">Phosphate transport system permease protein</fullName>
    </recommendedName>
</protein>
<dbReference type="InterPro" id="IPR051124">
    <property type="entry name" value="Phosphate_Transport_Permease"/>
</dbReference>
<keyword evidence="4 10" id="KW-1003">Cell membrane</keyword>
<feature type="transmembrane region" description="Helical" evidence="9">
    <location>
        <begin position="76"/>
        <end position="100"/>
    </location>
</feature>
<feature type="transmembrane region" description="Helical" evidence="9">
    <location>
        <begin position="204"/>
        <end position="227"/>
    </location>
</feature>
<keyword evidence="7 9" id="KW-1133">Transmembrane helix</keyword>
<evidence type="ECO:0000256" key="6">
    <source>
        <dbReference type="ARBA" id="ARBA00022692"/>
    </source>
</evidence>
<keyword evidence="6 9" id="KW-0812">Transmembrane</keyword>
<keyword evidence="3 9" id="KW-0813">Transport</keyword>
<evidence type="ECO:0000256" key="9">
    <source>
        <dbReference type="RuleBase" id="RU363032"/>
    </source>
</evidence>
<sequence>MKKRKQRKNEELFKAIISFNTFLATITLCFVIFFILKESIPIFKAVSVKDFITGTKWNPLSNRADFSILPAILGSLYTSFIAILISVPLGIGAAIFICFYTSERFREAIKSIVQIIMGVPSVIFGFIGLMVLVSFFEKNLNMAAGECVLAGGIVLGIMTIPCVISTVVETMDKVREGYSISSTVLGVSKSYMIKNLVLPVSKHGIFSGIILAFSRAIGETMAVMLVIGNSAILPKLFGRAQTIPALIALEMGSAEIGSMHYHALFASGLVLLVILLIINLIFYYFKSKWDY</sequence>
<dbReference type="CDD" id="cd06261">
    <property type="entry name" value="TM_PBP2"/>
    <property type="match status" value="1"/>
</dbReference>
<dbReference type="EMBL" id="FQXP01000010">
    <property type="protein sequence ID" value="SHI03740.1"/>
    <property type="molecule type" value="Genomic_DNA"/>
</dbReference>
<dbReference type="PANTHER" id="PTHR30425:SF1">
    <property type="entry name" value="PHOSPHATE TRANSPORT SYSTEM PERMEASE PROTEIN PSTC"/>
    <property type="match status" value="1"/>
</dbReference>
<evidence type="ECO:0000256" key="5">
    <source>
        <dbReference type="ARBA" id="ARBA00022592"/>
    </source>
</evidence>
<evidence type="ECO:0000256" key="2">
    <source>
        <dbReference type="ARBA" id="ARBA00007069"/>
    </source>
</evidence>
<dbReference type="Proteomes" id="UP000184526">
    <property type="component" value="Unassembled WGS sequence"/>
</dbReference>
<feature type="transmembrane region" description="Helical" evidence="9">
    <location>
        <begin position="112"/>
        <end position="136"/>
    </location>
</feature>
<dbReference type="RefSeq" id="WP_072832310.1">
    <property type="nucleotide sequence ID" value="NZ_FQXP01000010.1"/>
</dbReference>
<gene>
    <name evidence="12" type="ORF">SAMN02745196_02454</name>
</gene>
<comment type="subcellular location">
    <subcellularLocation>
        <location evidence="1 9">Cell membrane</location>
        <topology evidence="1 9">Multi-pass membrane protein</topology>
    </subcellularLocation>
</comment>
<keyword evidence="13" id="KW-1185">Reference proteome</keyword>
<dbReference type="Pfam" id="PF00528">
    <property type="entry name" value="BPD_transp_1"/>
    <property type="match status" value="1"/>
</dbReference>
<proteinExistence type="inferred from homology"/>
<evidence type="ECO:0000313" key="12">
    <source>
        <dbReference type="EMBL" id="SHI03740.1"/>
    </source>
</evidence>
<evidence type="ECO:0000256" key="10">
    <source>
        <dbReference type="RuleBase" id="RU363054"/>
    </source>
</evidence>
<comment type="similarity">
    <text evidence="2 10">Belongs to the binding-protein-dependent transport system permease family. CysTW subfamily.</text>
</comment>
<comment type="function">
    <text evidence="10">Part of the binding-protein-dependent transport system for phosphate; probably responsible for the translocation of the substrate across the membrane.</text>
</comment>
<dbReference type="InterPro" id="IPR035906">
    <property type="entry name" value="MetI-like_sf"/>
</dbReference>
<feature type="domain" description="ABC transmembrane type-1" evidence="11">
    <location>
        <begin position="72"/>
        <end position="282"/>
    </location>
</feature>
<keyword evidence="8 9" id="KW-0472">Membrane</keyword>
<feature type="transmembrane region" description="Helical" evidence="9">
    <location>
        <begin position="261"/>
        <end position="285"/>
    </location>
</feature>
<feature type="transmembrane region" description="Helical" evidence="9">
    <location>
        <begin position="12"/>
        <end position="36"/>
    </location>
</feature>
<dbReference type="InterPro" id="IPR011864">
    <property type="entry name" value="Phosphate_PstC"/>
</dbReference>
<dbReference type="SUPFAM" id="SSF161098">
    <property type="entry name" value="MetI-like"/>
    <property type="match status" value="1"/>
</dbReference>
<dbReference type="STRING" id="1121306.SAMN02745196_02454"/>
<evidence type="ECO:0000256" key="3">
    <source>
        <dbReference type="ARBA" id="ARBA00022448"/>
    </source>
</evidence>
<dbReference type="GO" id="GO:0006817">
    <property type="term" value="P:phosphate ion transport"/>
    <property type="evidence" value="ECO:0007669"/>
    <property type="project" value="UniProtKB-KW"/>
</dbReference>
<evidence type="ECO:0000259" key="11">
    <source>
        <dbReference type="PROSITE" id="PS50928"/>
    </source>
</evidence>
<dbReference type="PROSITE" id="PS50928">
    <property type="entry name" value="ABC_TM1"/>
    <property type="match status" value="1"/>
</dbReference>
<dbReference type="AlphaFoldDB" id="A0A1M5XVA8"/>
<dbReference type="InterPro" id="IPR000515">
    <property type="entry name" value="MetI-like"/>
</dbReference>
<evidence type="ECO:0000256" key="8">
    <source>
        <dbReference type="ARBA" id="ARBA00023136"/>
    </source>
</evidence>
<feature type="transmembrane region" description="Helical" evidence="9">
    <location>
        <begin position="148"/>
        <end position="168"/>
    </location>
</feature>
<dbReference type="PANTHER" id="PTHR30425">
    <property type="entry name" value="PHOSPHATE TRANSPORT SYSTEM PERMEASE PROTEIN PST"/>
    <property type="match status" value="1"/>
</dbReference>
<evidence type="ECO:0000256" key="4">
    <source>
        <dbReference type="ARBA" id="ARBA00022475"/>
    </source>
</evidence>
<evidence type="ECO:0000313" key="13">
    <source>
        <dbReference type="Proteomes" id="UP000184526"/>
    </source>
</evidence>
<evidence type="ECO:0000256" key="1">
    <source>
        <dbReference type="ARBA" id="ARBA00004651"/>
    </source>
</evidence>
<evidence type="ECO:0000256" key="7">
    <source>
        <dbReference type="ARBA" id="ARBA00022989"/>
    </source>
</evidence>
<dbReference type="Gene3D" id="1.10.3720.10">
    <property type="entry name" value="MetI-like"/>
    <property type="match status" value="1"/>
</dbReference>
<accession>A0A1M5XVA8</accession>
<dbReference type="GO" id="GO:0005315">
    <property type="term" value="F:phosphate transmembrane transporter activity"/>
    <property type="evidence" value="ECO:0007669"/>
    <property type="project" value="InterPro"/>
</dbReference>
<name>A0A1M5XVA8_9CLOT</name>
<dbReference type="OrthoDB" id="9785113at2"/>
<dbReference type="GO" id="GO:0005886">
    <property type="term" value="C:plasma membrane"/>
    <property type="evidence" value="ECO:0007669"/>
    <property type="project" value="UniProtKB-SubCell"/>
</dbReference>